<evidence type="ECO:0000256" key="4">
    <source>
        <dbReference type="ARBA" id="ARBA00011499"/>
    </source>
</evidence>
<dbReference type="FunFam" id="3.40.50.300:FF:000705">
    <property type="entry name" value="Endoribonuclease dicer-like protein"/>
    <property type="match status" value="1"/>
</dbReference>
<dbReference type="InterPro" id="IPR000999">
    <property type="entry name" value="RNase_III_dom"/>
</dbReference>
<comment type="subcellular location">
    <subcellularLocation>
        <location evidence="3">Nucleus</location>
    </subcellularLocation>
</comment>
<evidence type="ECO:0000256" key="5">
    <source>
        <dbReference type="ARBA" id="ARBA00022722"/>
    </source>
</evidence>
<evidence type="ECO:0000259" key="24">
    <source>
        <dbReference type="PROSITE" id="PS51192"/>
    </source>
</evidence>
<keyword evidence="28" id="KW-1185">Reference proteome</keyword>
<dbReference type="InterPro" id="IPR038248">
    <property type="entry name" value="Dicer_dimer_sf"/>
</dbReference>
<feature type="domain" description="Helicase C-terminal" evidence="25">
    <location>
        <begin position="463"/>
        <end position="621"/>
    </location>
</feature>
<keyword evidence="14 20" id="KW-0694">RNA-binding</keyword>
<dbReference type="Pfam" id="PF03368">
    <property type="entry name" value="Dicer_dimer"/>
    <property type="match status" value="1"/>
</dbReference>
<dbReference type="EMBL" id="RWGY01000011">
    <property type="protein sequence ID" value="TVU30307.1"/>
    <property type="molecule type" value="Genomic_DNA"/>
</dbReference>
<keyword evidence="7" id="KW-0677">Repeat</keyword>
<dbReference type="PANTHER" id="PTHR14950:SF31">
    <property type="entry name" value="ENDORIBONUCLEASE DICER HOMOLOG 3B"/>
    <property type="match status" value="1"/>
</dbReference>
<evidence type="ECO:0000256" key="18">
    <source>
        <dbReference type="ARBA" id="ARBA00035116"/>
    </source>
</evidence>
<dbReference type="GO" id="GO:0005524">
    <property type="term" value="F:ATP binding"/>
    <property type="evidence" value="ECO:0007669"/>
    <property type="project" value="UniProtKB-KW"/>
</dbReference>
<evidence type="ECO:0000259" key="26">
    <source>
        <dbReference type="PROSITE" id="PS51327"/>
    </source>
</evidence>
<dbReference type="Gene3D" id="3.30.160.20">
    <property type="match status" value="1"/>
</dbReference>
<evidence type="ECO:0000256" key="16">
    <source>
        <dbReference type="ARBA" id="ARBA00023211"/>
    </source>
</evidence>
<organism evidence="27 28">
    <name type="scientific">Eragrostis curvula</name>
    <name type="common">weeping love grass</name>
    <dbReference type="NCBI Taxonomy" id="38414"/>
    <lineage>
        <taxon>Eukaryota</taxon>
        <taxon>Viridiplantae</taxon>
        <taxon>Streptophyta</taxon>
        <taxon>Embryophyta</taxon>
        <taxon>Tracheophyta</taxon>
        <taxon>Spermatophyta</taxon>
        <taxon>Magnoliopsida</taxon>
        <taxon>Liliopsida</taxon>
        <taxon>Poales</taxon>
        <taxon>Poaceae</taxon>
        <taxon>PACMAD clade</taxon>
        <taxon>Chloridoideae</taxon>
        <taxon>Eragrostideae</taxon>
        <taxon>Eragrostidinae</taxon>
        <taxon>Eragrostis</taxon>
    </lineage>
</organism>
<dbReference type="PROSITE" id="PS51194">
    <property type="entry name" value="HELICASE_CTER"/>
    <property type="match status" value="1"/>
</dbReference>
<evidence type="ECO:0000256" key="21">
    <source>
        <dbReference type="SAM" id="MobiDB-lite"/>
    </source>
</evidence>
<feature type="domain" description="RNase III" evidence="22">
    <location>
        <begin position="1099"/>
        <end position="1268"/>
    </location>
</feature>
<dbReference type="InterPro" id="IPR027417">
    <property type="entry name" value="P-loop_NTPase"/>
</dbReference>
<dbReference type="InterPro" id="IPR001650">
    <property type="entry name" value="Helicase_C-like"/>
</dbReference>
<feature type="domain" description="RNase III" evidence="22">
    <location>
        <begin position="1309"/>
        <end position="1457"/>
    </location>
</feature>
<keyword evidence="11" id="KW-0347">Helicase</keyword>
<dbReference type="FunFam" id="1.10.1520.10:FF:000004">
    <property type="entry name" value="Endoribonuclease dicer-like 1"/>
    <property type="match status" value="1"/>
</dbReference>
<evidence type="ECO:0000256" key="20">
    <source>
        <dbReference type="PROSITE-ProRule" id="PRU00657"/>
    </source>
</evidence>
<keyword evidence="12" id="KW-0067">ATP-binding</keyword>
<dbReference type="FunFam" id="1.10.1520.10:FF:000008">
    <property type="entry name" value="Dicer-like 104"/>
    <property type="match status" value="1"/>
</dbReference>
<dbReference type="SUPFAM" id="SSF69065">
    <property type="entry name" value="RNase III domain-like"/>
    <property type="match status" value="2"/>
</dbReference>
<comment type="function">
    <text evidence="19">Probably involved in the RNA silencing pathway. May cleave double-stranded RNA to produce short 21-24 nucleotides (nt) RNAs which target the selective destruction of complementary RNAs.</text>
</comment>
<dbReference type="Pfam" id="PF02170">
    <property type="entry name" value="PAZ"/>
    <property type="match status" value="1"/>
</dbReference>
<proteinExistence type="inferred from homology"/>
<keyword evidence="16" id="KW-0464">Manganese</keyword>
<dbReference type="GO" id="GO:0010267">
    <property type="term" value="P:ta-siRNA processing"/>
    <property type="evidence" value="ECO:0007669"/>
    <property type="project" value="UniProtKB-ARBA"/>
</dbReference>
<dbReference type="OrthoDB" id="6513042at2759"/>
<dbReference type="SMART" id="SM00535">
    <property type="entry name" value="RIBOc"/>
    <property type="match status" value="2"/>
</dbReference>
<dbReference type="Gene3D" id="1.10.1520.10">
    <property type="entry name" value="Ribonuclease III domain"/>
    <property type="match status" value="2"/>
</dbReference>
<feature type="domain" description="PAZ" evidence="23">
    <location>
        <begin position="950"/>
        <end position="1074"/>
    </location>
</feature>
<evidence type="ECO:0000313" key="28">
    <source>
        <dbReference type="Proteomes" id="UP000324897"/>
    </source>
</evidence>
<keyword evidence="9" id="KW-0255">Endonuclease</keyword>
<dbReference type="GO" id="GO:0046872">
    <property type="term" value="F:metal ion binding"/>
    <property type="evidence" value="ECO:0007669"/>
    <property type="project" value="UniProtKB-KW"/>
</dbReference>
<dbReference type="SMART" id="SM00487">
    <property type="entry name" value="DEXDc"/>
    <property type="match status" value="1"/>
</dbReference>
<protein>
    <submittedName>
        <fullName evidence="27">Uncharacterized protein</fullName>
    </submittedName>
</protein>
<evidence type="ECO:0000259" key="25">
    <source>
        <dbReference type="PROSITE" id="PS51194"/>
    </source>
</evidence>
<keyword evidence="13" id="KW-0460">Magnesium</keyword>
<comment type="similarity">
    <text evidence="18 20">Belongs to the helicase family. Dicer subfamily.</text>
</comment>
<dbReference type="InterPro" id="IPR036389">
    <property type="entry name" value="RNase_III_sf"/>
</dbReference>
<dbReference type="CDD" id="cd18034">
    <property type="entry name" value="DEXHc_dicer"/>
    <property type="match status" value="1"/>
</dbReference>
<sequence>MAADMAEDPPPPPPPPQLPPPRRPHKQLQPRGYRRSTRISPLRYLSRPLSRYGAVSAPVRADLGGVRARSCRYQVDVFAAALRGNTIAVLDTGSGKTMVAVMLAREHARRVRAGEAPRRIVVFLAPTVHLVHQQFEVIGEYTDLDAVECHGASGVGEWTAEDWKDQIGSKEIVVMTPQIMLDALRHAFLTMSMMSLLIFDECHRACGNHPYSRIMKEFYFGSEWRPAVFGMTASPVATKGAYTIQDCEAQVAQLELILDAMVYIVEDRNELESFSPAAAIVNKYYDAYLVDFEDLKSKLQILFEEFNAMLVSLQESSPNKFEDTDSILDMSRKSLSRYHGKILYRLNTLGPVITLEVFSYCVSFLSNSYLKLQSLVGPPVSLTMAYTGLGTFAMVVKIYNESIKELGDSEDCVFSRASLNLHMSYFKEALCLIEEILPLGYEELVKSESGSTELTKRGYISSKVETLINIFKSFGSSEEVLCMIFVERIMTAKAVERFMRGIVSFSRFSISYLTGGSTSKDALSPAVQRSTLDLFRAGKVNLLFTTDVTEEGIDVPNCSCVIRFDLPRTVCSYVQSRGRARKSSSNYVLMIERGNLVQQEHIFNIIRTEYYVKNFALRKCTNASSLDLPLEEKYTYHVASTGATVTADCCVNLIYKYCEKLPKDRYYMPKPSFEMALKDRLYQCTLTLPPNAAFRNIVGPSSSTCNLAKQLVSLEACKKLHQLGELNDHLVPLTEESMNIGTDITDEKCLSGRGTTKRKELHGTINVHALVGTWIHEGETVTLNTYRFDFRCDQEGENYAGFVLLMESVLDDDVACSEMDLFLIPNKMVYTTITPCGKIQLNREQLRKGKQFQEFFFNGIFGRIFHGSRTSGLQREFIFRKGYEIQWSSDSMYLLLPLRHPSHLQNDLDIHWEAVESCSGAVEDLRGLYLEDGNLNYGNLILQKKNKEEDIIHFANKSLPFSSIKDSVVLSVHTGRIYSVLDLIFDTTADNSFDEMYNGKASPFASFVDYYHQKYGIVIQHPGQPLLLLKQSHNAHNLLFSKLKYQDISTGKPLLVEKEQVHARVPPELVIHVNVTTDVLKSFYLLPSVMHRLQSLMLASQLRRDIGYAQCIPSSLILEAITTLRCCETFSLERLELLGDSVLKYVIGCDLFLRNPMKHEGQLSDMRSKAVCNATLHKHGIWRSLQGYIRDSAFDPRRWVAPGQISLRPFPCNCGIETAFVPVHGRYITDDPSFVVGKPCDRGHRWMCSKTISDCVEALVGAYYVGGGITAAVWVMGWFGIDIRCDMKLVQEVKCNASHLCHLSKLNHIEELEAKLKYNFSVKGLLLEAITHPSLQELGIDYCYQRLEFLGDSVLDLLITQHLFFNYTDVDPGELTDLRSALVSNENFAQAVIRNKIHDHLQHGSGILLEQITEYVRSNLECNGKEDDFLQHAPCKVPKVLGDIMESITGAIFIDTNFNVDLVWKIVEPLLSPMITPDKLALPPYRELLELCSHLGCFINSNSNSKGEELVIEMTVQLRDELLIAQGHDRNKKGANAKAAARILADLKKRGLSIKQCFSKSKQLDTVSSELQSQLTTLESQLDYPDVAQSLDLKGLSSVREAVLTSAKYFQLFFLSKWIKVDPDLLCFDYARVCSGRCRNLNLWNKGLGCAFRWTPIVLDGVTTTNFNSFVATITLHIPDVTVIILQGERRTDKKSAQDSASLIVLQKLEELKVCICKT</sequence>
<gene>
    <name evidence="27" type="ORF">EJB05_21921</name>
</gene>
<dbReference type="Proteomes" id="UP000324897">
    <property type="component" value="Chromosome 1"/>
</dbReference>
<evidence type="ECO:0000256" key="9">
    <source>
        <dbReference type="ARBA" id="ARBA00022759"/>
    </source>
</evidence>
<feature type="domain" description="Dicer dsRNA-binding fold" evidence="26">
    <location>
        <begin position="650"/>
        <end position="740"/>
    </location>
</feature>
<evidence type="ECO:0000256" key="17">
    <source>
        <dbReference type="ARBA" id="ARBA00023242"/>
    </source>
</evidence>
<dbReference type="InterPro" id="IPR036085">
    <property type="entry name" value="PAZ_dom_sf"/>
</dbReference>
<feature type="non-terminal residue" evidence="27">
    <location>
        <position position="1"/>
    </location>
</feature>
<dbReference type="CDD" id="cd00593">
    <property type="entry name" value="RIBOc"/>
    <property type="match status" value="2"/>
</dbReference>
<keyword evidence="17" id="KW-0539">Nucleus</keyword>
<evidence type="ECO:0000259" key="23">
    <source>
        <dbReference type="PROSITE" id="PS50821"/>
    </source>
</evidence>
<dbReference type="GO" id="GO:0003723">
    <property type="term" value="F:RNA binding"/>
    <property type="evidence" value="ECO:0007669"/>
    <property type="project" value="UniProtKB-UniRule"/>
</dbReference>
<dbReference type="Gramene" id="TVU30307">
    <property type="protein sequence ID" value="TVU30307"/>
    <property type="gene ID" value="EJB05_21921"/>
</dbReference>
<dbReference type="SMART" id="SM00490">
    <property type="entry name" value="HELICc"/>
    <property type="match status" value="1"/>
</dbReference>
<evidence type="ECO:0000256" key="3">
    <source>
        <dbReference type="ARBA" id="ARBA00004123"/>
    </source>
</evidence>
<evidence type="ECO:0000256" key="10">
    <source>
        <dbReference type="ARBA" id="ARBA00022801"/>
    </source>
</evidence>
<evidence type="ECO:0000256" key="19">
    <source>
        <dbReference type="ARBA" id="ARBA00056187"/>
    </source>
</evidence>
<dbReference type="GO" id="GO:0004386">
    <property type="term" value="F:helicase activity"/>
    <property type="evidence" value="ECO:0007669"/>
    <property type="project" value="UniProtKB-KW"/>
</dbReference>
<evidence type="ECO:0000259" key="22">
    <source>
        <dbReference type="PROSITE" id="PS50142"/>
    </source>
</evidence>
<dbReference type="PROSITE" id="PS50142">
    <property type="entry name" value="RNASE_3_2"/>
    <property type="match status" value="2"/>
</dbReference>
<comment type="cofactor">
    <cofactor evidence="2">
        <name>Mg(2+)</name>
        <dbReference type="ChEBI" id="CHEBI:18420"/>
    </cofactor>
</comment>
<dbReference type="InterPro" id="IPR005034">
    <property type="entry name" value="Dicer_dimerisation"/>
</dbReference>
<evidence type="ECO:0000256" key="12">
    <source>
        <dbReference type="ARBA" id="ARBA00022840"/>
    </source>
</evidence>
<dbReference type="InterPro" id="IPR011545">
    <property type="entry name" value="DEAD/DEAH_box_helicase_dom"/>
</dbReference>
<dbReference type="SMART" id="SM00949">
    <property type="entry name" value="PAZ"/>
    <property type="match status" value="1"/>
</dbReference>
<keyword evidence="8" id="KW-0547">Nucleotide-binding</keyword>
<accession>A0A5J9V4G6</accession>
<dbReference type="InterPro" id="IPR014001">
    <property type="entry name" value="Helicase_ATP-bd"/>
</dbReference>
<dbReference type="InterPro" id="IPR003100">
    <property type="entry name" value="PAZ_dom"/>
</dbReference>
<keyword evidence="5" id="KW-0540">Nuclease</keyword>
<keyword evidence="6" id="KW-0479">Metal-binding</keyword>
<keyword evidence="10" id="KW-0378">Hydrolase</keyword>
<comment type="cofactor">
    <cofactor evidence="1">
        <name>Mn(2+)</name>
        <dbReference type="ChEBI" id="CHEBI:29035"/>
    </cofactor>
</comment>
<comment type="subunit">
    <text evidence="4">May interact with ARGONAUTE1 or PINHEAD through their common PAZ domains.</text>
</comment>
<dbReference type="Gene3D" id="3.40.50.300">
    <property type="entry name" value="P-loop containing nucleotide triphosphate hydrolases"/>
    <property type="match status" value="2"/>
</dbReference>
<evidence type="ECO:0000256" key="13">
    <source>
        <dbReference type="ARBA" id="ARBA00022842"/>
    </source>
</evidence>
<dbReference type="SUPFAM" id="SSF52540">
    <property type="entry name" value="P-loop containing nucleoside triphosphate hydrolases"/>
    <property type="match status" value="1"/>
</dbReference>
<dbReference type="Pfam" id="PF00271">
    <property type="entry name" value="Helicase_C"/>
    <property type="match status" value="1"/>
</dbReference>
<feature type="compositionally biased region" description="Basic residues" evidence="21">
    <location>
        <begin position="22"/>
        <end position="37"/>
    </location>
</feature>
<dbReference type="GO" id="GO:0004525">
    <property type="term" value="F:ribonuclease III activity"/>
    <property type="evidence" value="ECO:0007669"/>
    <property type="project" value="InterPro"/>
</dbReference>
<evidence type="ECO:0000256" key="2">
    <source>
        <dbReference type="ARBA" id="ARBA00001946"/>
    </source>
</evidence>
<keyword evidence="15" id="KW-0943">RNA-mediated gene silencing</keyword>
<name>A0A5J9V4G6_9POAL</name>
<evidence type="ECO:0000256" key="8">
    <source>
        <dbReference type="ARBA" id="ARBA00022741"/>
    </source>
</evidence>
<dbReference type="Pfam" id="PF00636">
    <property type="entry name" value="Ribonuclease_3"/>
    <property type="match status" value="2"/>
</dbReference>
<dbReference type="PROSITE" id="PS51327">
    <property type="entry name" value="DICER_DSRBF"/>
    <property type="match status" value="1"/>
</dbReference>
<dbReference type="PROSITE" id="PS00517">
    <property type="entry name" value="RNASE_3_1"/>
    <property type="match status" value="1"/>
</dbReference>
<evidence type="ECO:0000256" key="15">
    <source>
        <dbReference type="ARBA" id="ARBA00023158"/>
    </source>
</evidence>
<dbReference type="FunFam" id="2.170.260.10:FF:000004">
    <property type="entry name" value="Dicer-like 104"/>
    <property type="match status" value="1"/>
</dbReference>
<evidence type="ECO:0000313" key="27">
    <source>
        <dbReference type="EMBL" id="TVU30307.1"/>
    </source>
</evidence>
<dbReference type="FunFam" id="3.30.160.380:FF:000001">
    <property type="entry name" value="Endoribonuclease dicer-like 1"/>
    <property type="match status" value="1"/>
</dbReference>
<dbReference type="FunFam" id="3.40.50.300:FF:000420">
    <property type="entry name" value="Endoribonuclease dicer-like 1"/>
    <property type="match status" value="1"/>
</dbReference>
<evidence type="ECO:0000256" key="1">
    <source>
        <dbReference type="ARBA" id="ARBA00001936"/>
    </source>
</evidence>
<dbReference type="GO" id="GO:0005737">
    <property type="term" value="C:cytoplasm"/>
    <property type="evidence" value="ECO:0007669"/>
    <property type="project" value="TreeGrafter"/>
</dbReference>
<dbReference type="Pfam" id="PF00270">
    <property type="entry name" value="DEAD"/>
    <property type="match status" value="1"/>
</dbReference>
<dbReference type="Gene3D" id="3.30.160.380">
    <property type="entry name" value="Dicer dimerisation domain"/>
    <property type="match status" value="1"/>
</dbReference>
<dbReference type="GO" id="GO:0005634">
    <property type="term" value="C:nucleus"/>
    <property type="evidence" value="ECO:0007669"/>
    <property type="project" value="UniProtKB-SubCell"/>
</dbReference>
<feature type="region of interest" description="Disordered" evidence="21">
    <location>
        <begin position="1"/>
        <end position="39"/>
    </location>
</feature>
<evidence type="ECO:0000256" key="7">
    <source>
        <dbReference type="ARBA" id="ARBA00022737"/>
    </source>
</evidence>
<evidence type="ECO:0000256" key="6">
    <source>
        <dbReference type="ARBA" id="ARBA00022723"/>
    </source>
</evidence>
<reference evidence="27 28" key="1">
    <citation type="journal article" date="2019" name="Sci. Rep.">
        <title>A high-quality genome of Eragrostis curvula grass provides insights into Poaceae evolution and supports new strategies to enhance forage quality.</title>
        <authorList>
            <person name="Carballo J."/>
            <person name="Santos B.A.C.M."/>
            <person name="Zappacosta D."/>
            <person name="Garbus I."/>
            <person name="Selva J.P."/>
            <person name="Gallo C.A."/>
            <person name="Diaz A."/>
            <person name="Albertini E."/>
            <person name="Caccamo M."/>
            <person name="Echenique V."/>
        </authorList>
    </citation>
    <scope>NUCLEOTIDE SEQUENCE [LARGE SCALE GENOMIC DNA]</scope>
    <source>
        <strain evidence="28">cv. Victoria</strain>
        <tissue evidence="27">Leaf</tissue>
    </source>
</reference>
<dbReference type="PROSITE" id="PS51192">
    <property type="entry name" value="HELICASE_ATP_BIND_1"/>
    <property type="match status" value="1"/>
</dbReference>
<feature type="compositionally biased region" description="Pro residues" evidence="21">
    <location>
        <begin position="8"/>
        <end position="21"/>
    </location>
</feature>
<dbReference type="PROSITE" id="PS50821">
    <property type="entry name" value="PAZ"/>
    <property type="match status" value="1"/>
</dbReference>
<evidence type="ECO:0000256" key="14">
    <source>
        <dbReference type="ARBA" id="ARBA00022884"/>
    </source>
</evidence>
<feature type="domain" description="Helicase ATP-binding" evidence="24">
    <location>
        <begin position="77"/>
        <end position="235"/>
    </location>
</feature>
<dbReference type="PANTHER" id="PTHR14950">
    <property type="entry name" value="DICER-RELATED"/>
    <property type="match status" value="1"/>
</dbReference>
<dbReference type="SUPFAM" id="SSF101690">
    <property type="entry name" value="PAZ domain"/>
    <property type="match status" value="1"/>
</dbReference>
<evidence type="ECO:0000256" key="11">
    <source>
        <dbReference type="ARBA" id="ARBA00022806"/>
    </source>
</evidence>
<dbReference type="Gene3D" id="2.170.260.10">
    <property type="entry name" value="paz domain"/>
    <property type="match status" value="1"/>
</dbReference>
<comment type="caution">
    <text evidence="27">The sequence shown here is derived from an EMBL/GenBank/DDBJ whole genome shotgun (WGS) entry which is preliminary data.</text>
</comment>